<feature type="transmembrane region" description="Helical" evidence="1">
    <location>
        <begin position="6"/>
        <end position="25"/>
    </location>
</feature>
<geneLocation type="mitochondrion" evidence="2"/>
<dbReference type="EMBL" id="KT215855">
    <property type="protein sequence ID" value="APF47544.1"/>
    <property type="molecule type" value="Genomic_DNA"/>
</dbReference>
<keyword evidence="1" id="KW-0472">Membrane</keyword>
<organism evidence="2">
    <name type="scientific">Fornicia albalata</name>
    <dbReference type="NCBI Taxonomy" id="1911503"/>
    <lineage>
        <taxon>Eukaryota</taxon>
        <taxon>Metazoa</taxon>
        <taxon>Ecdysozoa</taxon>
        <taxon>Arthropoda</taxon>
        <taxon>Hexapoda</taxon>
        <taxon>Insecta</taxon>
        <taxon>Pterygota</taxon>
        <taxon>Neoptera</taxon>
        <taxon>Endopterygota</taxon>
        <taxon>Hymenoptera</taxon>
        <taxon>Apocrita</taxon>
        <taxon>Ichneumonoidea</taxon>
        <taxon>Braconidae</taxon>
        <taxon>Microgastrinae</taxon>
        <taxon>Fornicia</taxon>
    </lineage>
</organism>
<keyword evidence="1" id="KW-1133">Transmembrane helix</keyword>
<sequence length="181" mass="21858">MENFFFNINFMVDFSMIILIMLPSNMPKIHPIFLMIILLIYTILICLKIGSTLNNFWFSYILFLITIGGIMILIMYLTSMSNNELMIFSLLNIKWVIYKMFIISLFFTMSYIFFSKKIIYNLYNLEIMNFYIFNNNIIMKNLYMMPNLDLTIFLMIYLFLMMMLSTLICKKFNIPMRQNIF</sequence>
<name>A0A6F8AY58_9HYME</name>
<feature type="transmembrane region" description="Helical" evidence="1">
    <location>
        <begin position="32"/>
        <end position="51"/>
    </location>
</feature>
<gene>
    <name evidence="2" type="primary">ND6</name>
</gene>
<feature type="transmembrane region" description="Helical" evidence="1">
    <location>
        <begin position="96"/>
        <end position="114"/>
    </location>
</feature>
<dbReference type="AlphaFoldDB" id="A0A6F8AY58"/>
<reference evidence="2" key="1">
    <citation type="submission" date="2015-06" db="EMBL/GenBank/DDBJ databases">
        <title>Fornicia albalata mitochondrion, partial genome.</title>
        <authorList>
            <person name="Song S.N."/>
            <person name="Chen X.X."/>
        </authorList>
    </citation>
    <scope>NUCLEOTIDE SEQUENCE</scope>
</reference>
<evidence type="ECO:0000313" key="2">
    <source>
        <dbReference type="EMBL" id="APF47544.1"/>
    </source>
</evidence>
<protein>
    <submittedName>
        <fullName evidence="2">NADH dehydrogenase subunit 6</fullName>
    </submittedName>
</protein>
<feature type="transmembrane region" description="Helical" evidence="1">
    <location>
        <begin position="150"/>
        <end position="169"/>
    </location>
</feature>
<feature type="transmembrane region" description="Helical" evidence="1">
    <location>
        <begin position="57"/>
        <end position="76"/>
    </location>
</feature>
<proteinExistence type="predicted"/>
<accession>A0A6F8AY58</accession>
<keyword evidence="2" id="KW-0496">Mitochondrion</keyword>
<keyword evidence="1" id="KW-0812">Transmembrane</keyword>
<evidence type="ECO:0000256" key="1">
    <source>
        <dbReference type="SAM" id="Phobius"/>
    </source>
</evidence>